<keyword evidence="1" id="KW-0175">Coiled coil</keyword>
<dbReference type="Proteomes" id="UP001152798">
    <property type="component" value="Chromosome 1"/>
</dbReference>
<evidence type="ECO:0000313" key="4">
    <source>
        <dbReference type="Proteomes" id="UP001152798"/>
    </source>
</evidence>
<protein>
    <submittedName>
        <fullName evidence="3">Uncharacterized protein</fullName>
    </submittedName>
</protein>
<dbReference type="AlphaFoldDB" id="A0A9P0GUV0"/>
<feature type="region of interest" description="Disordered" evidence="2">
    <location>
        <begin position="1"/>
        <end position="43"/>
    </location>
</feature>
<gene>
    <name evidence="3" type="ORF">NEZAVI_LOCUS285</name>
</gene>
<feature type="region of interest" description="Disordered" evidence="2">
    <location>
        <begin position="84"/>
        <end position="128"/>
    </location>
</feature>
<feature type="compositionally biased region" description="Basic and acidic residues" evidence="2">
    <location>
        <begin position="20"/>
        <end position="36"/>
    </location>
</feature>
<evidence type="ECO:0000313" key="3">
    <source>
        <dbReference type="EMBL" id="CAH1388724.1"/>
    </source>
</evidence>
<reference evidence="3" key="1">
    <citation type="submission" date="2022-01" db="EMBL/GenBank/DDBJ databases">
        <authorList>
            <person name="King R."/>
        </authorList>
    </citation>
    <scope>NUCLEOTIDE SEQUENCE</scope>
</reference>
<evidence type="ECO:0000256" key="2">
    <source>
        <dbReference type="SAM" id="MobiDB-lite"/>
    </source>
</evidence>
<feature type="compositionally biased region" description="Basic and acidic residues" evidence="2">
    <location>
        <begin position="84"/>
        <end position="99"/>
    </location>
</feature>
<feature type="coiled-coil region" evidence="1">
    <location>
        <begin position="46"/>
        <end position="84"/>
    </location>
</feature>
<name>A0A9P0GUV0_NEZVI</name>
<keyword evidence="4" id="KW-1185">Reference proteome</keyword>
<sequence length="158" mass="17954">MWDSPQSSPIQDGEPLGSNDNEHLDGSYTNEEVKETTDEEKDFGTIVILEESMTEIINDIEASEAEKEENIDEEKEILIEKEDESRCDDINPDFPVKEETDVDNISEDEKGESLTDITTNDRPSKPKNKVIDIRDLEEIKADKGPYRIKQKIVVIDPG</sequence>
<dbReference type="EMBL" id="OV725077">
    <property type="protein sequence ID" value="CAH1388724.1"/>
    <property type="molecule type" value="Genomic_DNA"/>
</dbReference>
<accession>A0A9P0GUV0</accession>
<organism evidence="3 4">
    <name type="scientific">Nezara viridula</name>
    <name type="common">Southern green stink bug</name>
    <name type="synonym">Cimex viridulus</name>
    <dbReference type="NCBI Taxonomy" id="85310"/>
    <lineage>
        <taxon>Eukaryota</taxon>
        <taxon>Metazoa</taxon>
        <taxon>Ecdysozoa</taxon>
        <taxon>Arthropoda</taxon>
        <taxon>Hexapoda</taxon>
        <taxon>Insecta</taxon>
        <taxon>Pterygota</taxon>
        <taxon>Neoptera</taxon>
        <taxon>Paraneoptera</taxon>
        <taxon>Hemiptera</taxon>
        <taxon>Heteroptera</taxon>
        <taxon>Panheteroptera</taxon>
        <taxon>Pentatomomorpha</taxon>
        <taxon>Pentatomoidea</taxon>
        <taxon>Pentatomidae</taxon>
        <taxon>Pentatominae</taxon>
        <taxon>Nezara</taxon>
    </lineage>
</organism>
<feature type="compositionally biased region" description="Polar residues" evidence="2">
    <location>
        <begin position="1"/>
        <end position="10"/>
    </location>
</feature>
<proteinExistence type="predicted"/>
<evidence type="ECO:0000256" key="1">
    <source>
        <dbReference type="SAM" id="Coils"/>
    </source>
</evidence>